<dbReference type="EMBL" id="PDEA01000001">
    <property type="protein sequence ID" value="PEH90632.1"/>
    <property type="molecule type" value="Genomic_DNA"/>
</dbReference>
<dbReference type="AlphaFoldDB" id="A0A2A7UZB1"/>
<accession>A0A2A7UZB1</accession>
<proteinExistence type="predicted"/>
<evidence type="ECO:0000313" key="3">
    <source>
        <dbReference type="Proteomes" id="UP000220246"/>
    </source>
</evidence>
<evidence type="ECO:0000256" key="1">
    <source>
        <dbReference type="SAM" id="MobiDB-lite"/>
    </source>
</evidence>
<gene>
    <name evidence="2" type="ORF">CRM82_20335</name>
</gene>
<dbReference type="Pfam" id="PF10995">
    <property type="entry name" value="CBP_BcsE"/>
    <property type="match status" value="1"/>
</dbReference>
<keyword evidence="3" id="KW-1185">Reference proteome</keyword>
<dbReference type="Proteomes" id="UP000220246">
    <property type="component" value="Unassembled WGS sequence"/>
</dbReference>
<evidence type="ECO:0008006" key="4">
    <source>
        <dbReference type="Google" id="ProtNLM"/>
    </source>
</evidence>
<dbReference type="GO" id="GO:0035438">
    <property type="term" value="F:cyclic-di-GMP binding"/>
    <property type="evidence" value="ECO:0007669"/>
    <property type="project" value="InterPro"/>
</dbReference>
<protein>
    <recommendedName>
        <fullName evidence="4">Cellulose biosynthesis protein BcsE</fullName>
    </recommendedName>
</protein>
<dbReference type="InterPro" id="IPR017745">
    <property type="entry name" value="BcsE"/>
</dbReference>
<sequence>MPASAPSSSNTLSARIGRLLTWRRLPGGPRAPAPKRPPATLAVEGLPERIAALPTRMNTAITGPDDAHFHRWQQQLLRSLLASARGVFVVADMPQAMDRLLAPADLQEALHQGRIQPWILPLEAQAHIAQRRLADLLSELHTAGLRPHHALLCTNAAGLLQRTRLVHLERMSGQWVHWARQRHRASVWCFTVEVGQPHIRSIISALARSFLYAAHLEVHATEPGLVLERWDSPQGALFNTRYGLEPGPDGLLRANGSIVRGSAARLAQAPDAEVVYATQACLNELRALPQHWNAVDNWQAAESAVQSAIGATVLLDAGTPEQFEALATLVHRLRSTHPPTLKIAVRETSAKLRSHHERALLQLGANEVFYAEMRMARVVRHVQKMRDQVYMRDLPADWKAILADFLPVPEQGYQPPARFIELVRDMLERAQRQDLNHAMVQLHLLPHVSHSMALKAYCGTRSGDLLTADAHSLWLFLYTCREVDLNPTIERLFSTPTTNLFSSQTTHSQLPGIAQQLRLLMEENEQHPLPDYSQMLGAARAMPAAAGALPPVRAALVPLVAVPPLPAVAASPEPAPAPTLIWQPHPLGRQPTSEERAP</sequence>
<name>A0A2A7UZB1_COMTR</name>
<comment type="caution">
    <text evidence="2">The sequence shown here is derived from an EMBL/GenBank/DDBJ whole genome shotgun (WGS) entry which is preliminary data.</text>
</comment>
<organism evidence="2 3">
    <name type="scientific">Comamonas terrigena</name>
    <dbReference type="NCBI Taxonomy" id="32013"/>
    <lineage>
        <taxon>Bacteria</taxon>
        <taxon>Pseudomonadati</taxon>
        <taxon>Pseudomonadota</taxon>
        <taxon>Betaproteobacteria</taxon>
        <taxon>Burkholderiales</taxon>
        <taxon>Comamonadaceae</taxon>
        <taxon>Comamonas</taxon>
    </lineage>
</organism>
<reference evidence="3" key="1">
    <citation type="submission" date="2017-09" db="EMBL/GenBank/DDBJ databases">
        <title>FDA dAtabase for Regulatory Grade micrObial Sequences (FDA-ARGOS): Supporting development and validation of Infectious Disease Dx tests.</title>
        <authorList>
            <person name="Minogue T."/>
            <person name="Wolcott M."/>
            <person name="Wasieloski L."/>
            <person name="Aguilar W."/>
            <person name="Moore D."/>
            <person name="Tallon L."/>
            <person name="Sadzewicz L."/>
            <person name="Ott S."/>
            <person name="Zhao X."/>
            <person name="Nagaraj S."/>
            <person name="Vavikolanu K."/>
            <person name="Aluvathingal J."/>
            <person name="Nadendla S."/>
            <person name="Sichtig H."/>
        </authorList>
    </citation>
    <scope>NUCLEOTIDE SEQUENCE [LARGE SCALE GENOMIC DNA]</scope>
    <source>
        <strain evidence="3">FDAARGOS_394</strain>
    </source>
</reference>
<dbReference type="STRING" id="1219032.GCA_001515545_02178"/>
<evidence type="ECO:0000313" key="2">
    <source>
        <dbReference type="EMBL" id="PEH90632.1"/>
    </source>
</evidence>
<feature type="region of interest" description="Disordered" evidence="1">
    <location>
        <begin position="577"/>
        <end position="598"/>
    </location>
</feature>
<dbReference type="OrthoDB" id="5840260at2"/>
<dbReference type="GeneID" id="80802984"/>
<dbReference type="RefSeq" id="WP_066537520.1">
    <property type="nucleotide sequence ID" value="NZ_PDEA01000001.1"/>
</dbReference>